<dbReference type="AlphaFoldDB" id="A0A9D9HG40"/>
<reference evidence="8" key="2">
    <citation type="journal article" date="2021" name="PeerJ">
        <title>Extensive microbial diversity within the chicken gut microbiome revealed by metagenomics and culture.</title>
        <authorList>
            <person name="Gilroy R."/>
            <person name="Ravi A."/>
            <person name="Getino M."/>
            <person name="Pursley I."/>
            <person name="Horton D.L."/>
            <person name="Alikhan N.F."/>
            <person name="Baker D."/>
            <person name="Gharbi K."/>
            <person name="Hall N."/>
            <person name="Watson M."/>
            <person name="Adriaenssens E.M."/>
            <person name="Foster-Nyarko E."/>
            <person name="Jarju S."/>
            <person name="Secka A."/>
            <person name="Antonio M."/>
            <person name="Oren A."/>
            <person name="Chaudhuri R.R."/>
            <person name="La Ragione R."/>
            <person name="Hildebrand F."/>
            <person name="Pallen M.J."/>
        </authorList>
    </citation>
    <scope>NUCLEOTIDE SEQUENCE</scope>
    <source>
        <strain evidence="8">20514</strain>
    </source>
</reference>
<accession>A0A9D9HG40</accession>
<dbReference type="GO" id="GO:0044209">
    <property type="term" value="P:AMP salvage"/>
    <property type="evidence" value="ECO:0007669"/>
    <property type="project" value="UniProtKB-UniRule"/>
</dbReference>
<dbReference type="PANTHER" id="PTHR23359">
    <property type="entry name" value="NUCLEOTIDE KINASE"/>
    <property type="match status" value="1"/>
</dbReference>
<feature type="binding site" evidence="5">
    <location>
        <position position="134"/>
    </location>
    <ligand>
        <name>AMP</name>
        <dbReference type="ChEBI" id="CHEBI:456215"/>
    </ligand>
</feature>
<dbReference type="GO" id="GO:0004017">
    <property type="term" value="F:AMP kinase activity"/>
    <property type="evidence" value="ECO:0007669"/>
    <property type="project" value="UniProtKB-UniRule"/>
</dbReference>
<dbReference type="NCBIfam" id="NF011105">
    <property type="entry name" value="PRK14532.1"/>
    <property type="match status" value="1"/>
</dbReference>
<proteinExistence type="inferred from homology"/>
<reference evidence="8" key="1">
    <citation type="submission" date="2020-10" db="EMBL/GenBank/DDBJ databases">
        <authorList>
            <person name="Gilroy R."/>
        </authorList>
    </citation>
    <scope>NUCLEOTIDE SEQUENCE</scope>
    <source>
        <strain evidence="8">20514</strain>
    </source>
</reference>
<evidence type="ECO:0000256" key="6">
    <source>
        <dbReference type="RuleBase" id="RU003330"/>
    </source>
</evidence>
<feature type="binding site" evidence="5">
    <location>
        <position position="93"/>
    </location>
    <ligand>
        <name>AMP</name>
        <dbReference type="ChEBI" id="CHEBI:456215"/>
    </ligand>
</feature>
<dbReference type="HAMAP" id="MF_00235">
    <property type="entry name" value="Adenylate_kinase_Adk"/>
    <property type="match status" value="1"/>
</dbReference>
<evidence type="ECO:0000256" key="1">
    <source>
        <dbReference type="ARBA" id="ARBA00022679"/>
    </source>
</evidence>
<evidence type="ECO:0000256" key="4">
    <source>
        <dbReference type="ARBA" id="ARBA00022777"/>
    </source>
</evidence>
<evidence type="ECO:0000256" key="3">
    <source>
        <dbReference type="ARBA" id="ARBA00022741"/>
    </source>
</evidence>
<comment type="domain">
    <text evidence="5">Consists of three domains, a large central CORE domain and two small peripheral domains, NMPbind and LID, which undergo movements during catalysis. The LID domain closes over the site of phosphoryl transfer upon ATP binding. Assembling and dissambling the active center during each catalytic cycle provides an effective means to prevent ATP hydrolysis.</text>
</comment>
<organism evidence="8 9">
    <name type="scientific">Candidatus Cryptobacteroides merdigallinarum</name>
    <dbReference type="NCBI Taxonomy" id="2840770"/>
    <lineage>
        <taxon>Bacteria</taxon>
        <taxon>Pseudomonadati</taxon>
        <taxon>Bacteroidota</taxon>
        <taxon>Bacteroidia</taxon>
        <taxon>Bacteroidales</taxon>
        <taxon>Candidatus Cryptobacteroides</taxon>
    </lineage>
</organism>
<dbReference type="EC" id="2.7.4.3" evidence="5 7"/>
<evidence type="ECO:0000313" key="9">
    <source>
        <dbReference type="Proteomes" id="UP000810252"/>
    </source>
</evidence>
<evidence type="ECO:0000256" key="2">
    <source>
        <dbReference type="ARBA" id="ARBA00022727"/>
    </source>
</evidence>
<dbReference type="EMBL" id="JADIMQ010000134">
    <property type="protein sequence ID" value="MBO8449459.1"/>
    <property type="molecule type" value="Genomic_DNA"/>
</dbReference>
<dbReference type="GO" id="GO:0005737">
    <property type="term" value="C:cytoplasm"/>
    <property type="evidence" value="ECO:0007669"/>
    <property type="project" value="UniProtKB-SubCell"/>
</dbReference>
<protein>
    <recommendedName>
        <fullName evidence="5 7">Adenylate kinase</fullName>
        <shortName evidence="5">AK</shortName>
        <ecNumber evidence="5 7">2.7.4.3</ecNumber>
    </recommendedName>
    <alternativeName>
        <fullName evidence="5">ATP-AMP transphosphorylase</fullName>
    </alternativeName>
    <alternativeName>
        <fullName evidence="5">ATP:AMP phosphotransferase</fullName>
    </alternativeName>
    <alternativeName>
        <fullName evidence="5">Adenylate monophosphate kinase</fullName>
    </alternativeName>
</protein>
<feature type="binding site" evidence="5">
    <location>
        <position position="146"/>
    </location>
    <ligand>
        <name>AMP</name>
        <dbReference type="ChEBI" id="CHEBI:456215"/>
    </ligand>
</feature>
<keyword evidence="2 5" id="KW-0545">Nucleotide biosynthesis</keyword>
<feature type="binding site" evidence="5">
    <location>
        <position position="32"/>
    </location>
    <ligand>
        <name>AMP</name>
        <dbReference type="ChEBI" id="CHEBI:456215"/>
    </ligand>
</feature>
<dbReference type="CDD" id="cd01428">
    <property type="entry name" value="ADK"/>
    <property type="match status" value="1"/>
</dbReference>
<dbReference type="Proteomes" id="UP000810252">
    <property type="component" value="Unassembled WGS sequence"/>
</dbReference>
<feature type="binding site" evidence="5">
    <location>
        <position position="128"/>
    </location>
    <ligand>
        <name>ATP</name>
        <dbReference type="ChEBI" id="CHEBI:30616"/>
    </ligand>
</feature>
<dbReference type="InterPro" id="IPR000850">
    <property type="entry name" value="Adenylat/UMP-CMP_kin"/>
</dbReference>
<comment type="caution">
    <text evidence="8">The sequence shown here is derived from an EMBL/GenBank/DDBJ whole genome shotgun (WGS) entry which is preliminary data.</text>
</comment>
<comment type="catalytic activity">
    <reaction evidence="5 7">
        <text>AMP + ATP = 2 ADP</text>
        <dbReference type="Rhea" id="RHEA:12973"/>
        <dbReference type="ChEBI" id="CHEBI:30616"/>
        <dbReference type="ChEBI" id="CHEBI:456215"/>
        <dbReference type="ChEBI" id="CHEBI:456216"/>
        <dbReference type="EC" id="2.7.4.3"/>
    </reaction>
</comment>
<evidence type="ECO:0000256" key="7">
    <source>
        <dbReference type="RuleBase" id="RU003331"/>
    </source>
</evidence>
<gene>
    <name evidence="5" type="primary">adk</name>
    <name evidence="8" type="ORF">IAC29_09365</name>
</gene>
<evidence type="ECO:0000256" key="5">
    <source>
        <dbReference type="HAMAP-Rule" id="MF_00235"/>
    </source>
</evidence>
<dbReference type="PROSITE" id="PS00113">
    <property type="entry name" value="ADENYLATE_KINASE"/>
    <property type="match status" value="1"/>
</dbReference>
<dbReference type="Pfam" id="PF00406">
    <property type="entry name" value="ADK"/>
    <property type="match status" value="1"/>
</dbReference>
<comment type="similarity">
    <text evidence="5 6">Belongs to the adenylate kinase family.</text>
</comment>
<comment type="subcellular location">
    <subcellularLocation>
        <location evidence="5 7">Cytoplasm</location>
    </subcellularLocation>
</comment>
<feature type="binding site" evidence="5">
    <location>
        <begin position="11"/>
        <end position="16"/>
    </location>
    <ligand>
        <name>ATP</name>
        <dbReference type="ChEBI" id="CHEBI:30616"/>
    </ligand>
</feature>
<dbReference type="NCBIfam" id="NF011104">
    <property type="entry name" value="PRK14531.1"/>
    <property type="match status" value="1"/>
</dbReference>
<dbReference type="SUPFAM" id="SSF52540">
    <property type="entry name" value="P-loop containing nucleoside triphosphate hydrolases"/>
    <property type="match status" value="1"/>
</dbReference>
<dbReference type="InterPro" id="IPR027417">
    <property type="entry name" value="P-loop_NTPase"/>
</dbReference>
<name>A0A9D9HG40_9BACT</name>
<dbReference type="NCBIfam" id="NF011100">
    <property type="entry name" value="PRK14527.1"/>
    <property type="match status" value="1"/>
</dbReference>
<keyword evidence="5" id="KW-0963">Cytoplasm</keyword>
<comment type="pathway">
    <text evidence="5">Purine metabolism; AMP biosynthesis via salvage pathway; AMP from ADP: step 1/1.</text>
</comment>
<feature type="binding site" evidence="5">
    <location>
        <begin position="58"/>
        <end position="60"/>
    </location>
    <ligand>
        <name>AMP</name>
        <dbReference type="ChEBI" id="CHEBI:456215"/>
    </ligand>
</feature>
<comment type="function">
    <text evidence="5">Catalyzes the reversible transfer of the terminal phosphate group between ATP and AMP. Plays an important role in cellular energy homeostasis and in adenine nucleotide metabolism.</text>
</comment>
<feature type="region of interest" description="NMP" evidence="5">
    <location>
        <begin position="31"/>
        <end position="60"/>
    </location>
</feature>
<dbReference type="Gene3D" id="3.40.50.300">
    <property type="entry name" value="P-loop containing nucleotide triphosphate hydrolases"/>
    <property type="match status" value="1"/>
</dbReference>
<keyword evidence="1 5" id="KW-0808">Transferase</keyword>
<feature type="binding site" evidence="5">
    <location>
        <position position="174"/>
    </location>
    <ligand>
        <name>ATP</name>
        <dbReference type="ChEBI" id="CHEBI:30616"/>
    </ligand>
</feature>
<comment type="subunit">
    <text evidence="5 7">Monomer.</text>
</comment>
<keyword evidence="4 5" id="KW-0418">Kinase</keyword>
<dbReference type="NCBIfam" id="NF001381">
    <property type="entry name" value="PRK00279.1-3"/>
    <property type="match status" value="1"/>
</dbReference>
<keyword evidence="3 5" id="KW-0547">Nucleotide-binding</keyword>
<dbReference type="InterPro" id="IPR033690">
    <property type="entry name" value="Adenylat_kinase_CS"/>
</dbReference>
<sequence length="190" mass="20896">MKYFILFGPPGAGKGTQATSMVEKYNLHHISTGELLRKEIAAGSELGLKAKSLIDAGALVPDEIVEGMIEAEFNTVKGVDGFLLDGFPRTTAQAGALDRILAKSSAEVTAVVSIMIPDEMIKERIRHRAAIEGRADDASDQTIENRIRTYHDKTEPLVEYYKGKGKYQEVDGTGTIEEVRTKIFSLMDKY</sequence>
<comment type="caution">
    <text evidence="5">Lacks conserved residue(s) required for the propagation of feature annotation.</text>
</comment>
<dbReference type="GO" id="GO:0005524">
    <property type="term" value="F:ATP binding"/>
    <property type="evidence" value="ECO:0007669"/>
    <property type="project" value="UniProtKB-UniRule"/>
</dbReference>
<dbReference type="PRINTS" id="PR00094">
    <property type="entry name" value="ADENYLTKNASE"/>
</dbReference>
<keyword evidence="5 7" id="KW-0067">ATP-binding</keyword>
<feature type="binding site" evidence="5">
    <location>
        <position position="37"/>
    </location>
    <ligand>
        <name>AMP</name>
        <dbReference type="ChEBI" id="CHEBI:456215"/>
    </ligand>
</feature>
<feature type="binding site" evidence="5">
    <location>
        <begin position="86"/>
        <end position="89"/>
    </location>
    <ligand>
        <name>AMP</name>
        <dbReference type="ChEBI" id="CHEBI:456215"/>
    </ligand>
</feature>
<evidence type="ECO:0000313" key="8">
    <source>
        <dbReference type="EMBL" id="MBO8449459.1"/>
    </source>
</evidence>